<geneLocation type="mitochondrion" evidence="2"/>
<reference evidence="2" key="1">
    <citation type="journal article" date="2020" name="Sci. Rep.">
        <title>Morphology, ultrastructure, genomics, and phylogeny of Euplotes vanleeuwenhoeki sp. nov. and its ultra-reduced endosymbiont 'Candidatus Pinguicoccus supinus' sp. nov.</title>
        <authorList>
            <person name="Serra V."/>
            <person name="Gammuto L."/>
            <person name="Nitla V."/>
            <person name="Castelli M."/>
            <person name="Lanzoni O."/>
            <person name="Sassera D."/>
            <person name="Bandi C."/>
            <person name="Sandeep B.V."/>
            <person name="Verni F."/>
            <person name="Modeo L."/>
            <person name="Petroni G."/>
        </authorList>
    </citation>
    <scope>NUCLEOTIDE SEQUENCE</scope>
    <source>
        <strain evidence="2">KKR18</strain>
    </source>
</reference>
<protein>
    <submittedName>
        <fullName evidence="2">Uncharacterized protein</fullName>
    </submittedName>
</protein>
<evidence type="ECO:0000313" key="2">
    <source>
        <dbReference type="EMBL" id="QPM99266.1"/>
    </source>
</evidence>
<sequence>MNYLINQPNNYLANTLGLGSHWLSSLVTSPIAHKYSAYIYIYLNYYIRLIFKSGLMWSNHPFVNSLFFFNNETHIHSIPNYITNLTVVKFFRIRRLKLGNDVRLKTQFIYRNYKKYLNMSKLFIYFYNSWILLSLHVYIPIIYKRKINFIKRTNTIYKVEKYSNLAFKSFLFKNLFTLQNLLLQFQLFSIF</sequence>
<keyword evidence="2" id="KW-0496">Mitochondrion</keyword>
<dbReference type="EMBL" id="MK889230">
    <property type="protein sequence ID" value="QPM99266.1"/>
    <property type="molecule type" value="Genomic_DNA"/>
</dbReference>
<name>A0A7T1C4Z7_9SPIT</name>
<proteinExistence type="predicted"/>
<gene>
    <name evidence="2" type="ORF">MitoLV_39</name>
</gene>
<organism evidence="2">
    <name type="scientific">Euplotes vanleeuwenhoeki</name>
    <dbReference type="NCBI Taxonomy" id="2794224"/>
    <lineage>
        <taxon>Eukaryota</taxon>
        <taxon>Sar</taxon>
        <taxon>Alveolata</taxon>
        <taxon>Ciliophora</taxon>
        <taxon>Intramacronucleata</taxon>
        <taxon>Spirotrichea</taxon>
        <taxon>Hypotrichia</taxon>
        <taxon>Euplotida</taxon>
        <taxon>Euplotidae</taxon>
        <taxon>Euplotes</taxon>
    </lineage>
</organism>
<keyword evidence="1" id="KW-0472">Membrane</keyword>
<accession>A0A7T1C4Z7</accession>
<dbReference type="AlphaFoldDB" id="A0A7T1C4Z7"/>
<keyword evidence="1" id="KW-0812">Transmembrane</keyword>
<keyword evidence="1" id="KW-1133">Transmembrane helix</keyword>
<evidence type="ECO:0000256" key="1">
    <source>
        <dbReference type="SAM" id="Phobius"/>
    </source>
</evidence>
<feature type="transmembrane region" description="Helical" evidence="1">
    <location>
        <begin position="122"/>
        <end position="143"/>
    </location>
</feature>